<accession>A0A0G1CDW0</accession>
<evidence type="ECO:0008006" key="3">
    <source>
        <dbReference type="Google" id="ProtNLM"/>
    </source>
</evidence>
<reference evidence="1 2" key="1">
    <citation type="journal article" date="2015" name="Nature">
        <title>rRNA introns, odd ribosomes, and small enigmatic genomes across a large radiation of phyla.</title>
        <authorList>
            <person name="Brown C.T."/>
            <person name="Hug L.A."/>
            <person name="Thomas B.C."/>
            <person name="Sharon I."/>
            <person name="Castelle C.J."/>
            <person name="Singh A."/>
            <person name="Wilkins M.J."/>
            <person name="Williams K.H."/>
            <person name="Banfield J.F."/>
        </authorList>
    </citation>
    <scope>NUCLEOTIDE SEQUENCE [LARGE SCALE GENOMIC DNA]</scope>
</reference>
<organism evidence="1 2">
    <name type="scientific">Candidatus Gottesmanbacteria bacterium GW2011_GWA1_43_11</name>
    <dbReference type="NCBI Taxonomy" id="1618436"/>
    <lineage>
        <taxon>Bacteria</taxon>
        <taxon>Candidatus Gottesmaniibacteriota</taxon>
    </lineage>
</organism>
<gene>
    <name evidence="1" type="ORF">UV59_C0033G0020</name>
</gene>
<dbReference type="Proteomes" id="UP000034543">
    <property type="component" value="Unassembled WGS sequence"/>
</dbReference>
<evidence type="ECO:0000313" key="1">
    <source>
        <dbReference type="EMBL" id="KKS83722.1"/>
    </source>
</evidence>
<comment type="caution">
    <text evidence="1">The sequence shown here is derived from an EMBL/GenBank/DDBJ whole genome shotgun (WGS) entry which is preliminary data.</text>
</comment>
<proteinExistence type="predicted"/>
<protein>
    <recommendedName>
        <fullName evidence="3">Glycosyltransferase 2-like domain-containing protein</fullName>
    </recommendedName>
</protein>
<dbReference type="AlphaFoldDB" id="A0A0G1CDW0"/>
<sequence length="207" mass="24122">MRILIGTPIHISKDYAMERWLENVSKLEYSADLLMVDNSPGLDYMERVKASCIQHGIKNYKIKHIEIDQQLGPDLRIEAAQETIRHYVLSHNYDTWFSWECDQIIPTDALDKLIRIMKMGNFMMVVHNSQARWDPKILNTNMGITLIKKECLEKSWFLPQRNGKISLDVSDSYDINNPNVFKKRVLASGGHYLEVFGVIKPIYHLNK</sequence>
<dbReference type="EMBL" id="LCFB01000033">
    <property type="protein sequence ID" value="KKS83722.1"/>
    <property type="molecule type" value="Genomic_DNA"/>
</dbReference>
<evidence type="ECO:0000313" key="2">
    <source>
        <dbReference type="Proteomes" id="UP000034543"/>
    </source>
</evidence>
<name>A0A0G1CDW0_9BACT</name>
<dbReference type="STRING" id="1618436.UV59_C0033G0020"/>